<evidence type="ECO:0000313" key="2">
    <source>
        <dbReference type="EMBL" id="MDR4952077.1"/>
    </source>
</evidence>
<reference evidence="2 3" key="1">
    <citation type="submission" date="2023-08" db="EMBL/GenBank/DDBJ databases">
        <authorList>
            <person name="Maltman C."/>
        </authorList>
    </citation>
    <scope>NUCLEOTIDE SEQUENCE [LARGE SCALE GENOMIC DNA]</scope>
    <source>
        <strain evidence="2 3">ES2</strain>
    </source>
</reference>
<evidence type="ECO:0000313" key="3">
    <source>
        <dbReference type="Proteomes" id="UP001260959"/>
    </source>
</evidence>
<evidence type="ECO:0000256" key="1">
    <source>
        <dbReference type="SAM" id="Phobius"/>
    </source>
</evidence>
<dbReference type="EMBL" id="JAVIXS010000005">
    <property type="protein sequence ID" value="MDR4952077.1"/>
    <property type="molecule type" value="Genomic_DNA"/>
</dbReference>
<accession>A0ABU1E2Q7</accession>
<feature type="transmembrane region" description="Helical" evidence="1">
    <location>
        <begin position="45"/>
        <end position="63"/>
    </location>
</feature>
<feature type="transmembrane region" description="Helical" evidence="1">
    <location>
        <begin position="21"/>
        <end position="39"/>
    </location>
</feature>
<dbReference type="RefSeq" id="WP_309521916.1">
    <property type="nucleotide sequence ID" value="NZ_JAVIXS010000005.1"/>
</dbReference>
<proteinExistence type="predicted"/>
<keyword evidence="1" id="KW-1133">Transmembrane helix</keyword>
<sequence length="178" mass="21558">MAENKVFTFNNVLPYHIARTLLVIIPCLVFYGALYYFLFKGVFRLSFVMFFFLFYFGTCYLILKAISVKLKIWFDENYFYIQKGNQTPEKYSKTDIEGFYAYDYETKAPSLQSSKIYFRFCLKNKTDIYLNDVEYKNKYEEEKGNELKKFLISAQKEFHFSKTEKKSLQNVYWYSQYN</sequence>
<gene>
    <name evidence="2" type="ORF">REB14_07835</name>
</gene>
<keyword evidence="1" id="KW-0812">Transmembrane</keyword>
<keyword evidence="1" id="KW-0472">Membrane</keyword>
<keyword evidence="3" id="KW-1185">Reference proteome</keyword>
<dbReference type="Proteomes" id="UP001260959">
    <property type="component" value="Unassembled WGS sequence"/>
</dbReference>
<comment type="caution">
    <text evidence="2">The sequence shown here is derived from an EMBL/GenBank/DDBJ whole genome shotgun (WGS) entry which is preliminary data.</text>
</comment>
<protein>
    <submittedName>
        <fullName evidence="2">Uncharacterized protein</fullName>
    </submittedName>
</protein>
<name>A0ABU1E2Q7_9FLAO</name>
<organism evidence="2 3">
    <name type="scientific">Chryseobacterium metallicongregator</name>
    <dbReference type="NCBI Taxonomy" id="3073042"/>
    <lineage>
        <taxon>Bacteria</taxon>
        <taxon>Pseudomonadati</taxon>
        <taxon>Bacteroidota</taxon>
        <taxon>Flavobacteriia</taxon>
        <taxon>Flavobacteriales</taxon>
        <taxon>Weeksellaceae</taxon>
        <taxon>Chryseobacterium group</taxon>
        <taxon>Chryseobacterium</taxon>
    </lineage>
</organism>